<keyword evidence="5" id="KW-1185">Reference proteome</keyword>
<name>A0ABQ2D3C8_9DEIO</name>
<dbReference type="SUPFAM" id="SSF50715">
    <property type="entry name" value="Ribosomal protein L25-like"/>
    <property type="match status" value="1"/>
</dbReference>
<dbReference type="Proteomes" id="UP000632222">
    <property type="component" value="Unassembled WGS sequence"/>
</dbReference>
<gene>
    <name evidence="4" type="ORF">GCM10008938_28660</name>
</gene>
<evidence type="ECO:0000256" key="2">
    <source>
        <dbReference type="ARBA" id="ARBA00023274"/>
    </source>
</evidence>
<reference evidence="5" key="1">
    <citation type="journal article" date="2019" name="Int. J. Syst. Evol. Microbiol.">
        <title>The Global Catalogue of Microorganisms (GCM) 10K type strain sequencing project: providing services to taxonomists for standard genome sequencing and annotation.</title>
        <authorList>
            <consortium name="The Broad Institute Genomics Platform"/>
            <consortium name="The Broad Institute Genome Sequencing Center for Infectious Disease"/>
            <person name="Wu L."/>
            <person name="Ma J."/>
        </authorList>
    </citation>
    <scope>NUCLEOTIDE SEQUENCE [LARGE SCALE GENOMIC DNA]</scope>
    <source>
        <strain evidence="5">JCM 14370</strain>
    </source>
</reference>
<dbReference type="Pfam" id="PF01386">
    <property type="entry name" value="Ribosomal_L25p"/>
    <property type="match status" value="1"/>
</dbReference>
<keyword evidence="2" id="KW-0687">Ribonucleoprotein</keyword>
<evidence type="ECO:0000313" key="5">
    <source>
        <dbReference type="Proteomes" id="UP000632222"/>
    </source>
</evidence>
<dbReference type="CDD" id="cd00495">
    <property type="entry name" value="Ribosomal_L25_TL5_CTC"/>
    <property type="match status" value="1"/>
</dbReference>
<dbReference type="InterPro" id="IPR011035">
    <property type="entry name" value="Ribosomal_bL25/Gln-tRNA_synth"/>
</dbReference>
<dbReference type="RefSeq" id="WP_189003402.1">
    <property type="nucleotide sequence ID" value="NZ_BMOD01000010.1"/>
</dbReference>
<sequence>MELKAVKREGSAGEGLIAAVAYNKDNNVKLAVDAKAFDRAFRQVSTKEAISLDLDGTTLNVKVQAVQMDKRRRVPIHIDFVIEG</sequence>
<dbReference type="InterPro" id="IPR020056">
    <property type="entry name" value="Rbsml_bL25/Gln-tRNA_synth_N"/>
</dbReference>
<dbReference type="Gene3D" id="2.40.240.10">
    <property type="entry name" value="Ribosomal Protein L25, Chain P"/>
    <property type="match status" value="1"/>
</dbReference>
<keyword evidence="1" id="KW-0689">Ribosomal protein</keyword>
<accession>A0ABQ2D3C8</accession>
<proteinExistence type="predicted"/>
<protein>
    <recommendedName>
        <fullName evidence="3">Large ribosomal subunit protein bL25 L25 domain-containing protein</fullName>
    </recommendedName>
</protein>
<organism evidence="4 5">
    <name type="scientific">Deinococcus roseus</name>
    <dbReference type="NCBI Taxonomy" id="392414"/>
    <lineage>
        <taxon>Bacteria</taxon>
        <taxon>Thermotogati</taxon>
        <taxon>Deinococcota</taxon>
        <taxon>Deinococci</taxon>
        <taxon>Deinococcales</taxon>
        <taxon>Deinococcaceae</taxon>
        <taxon>Deinococcus</taxon>
    </lineage>
</organism>
<dbReference type="InterPro" id="IPR029751">
    <property type="entry name" value="Ribosomal_L25_dom"/>
</dbReference>
<comment type="caution">
    <text evidence="4">The sequence shown here is derived from an EMBL/GenBank/DDBJ whole genome shotgun (WGS) entry which is preliminary data.</text>
</comment>
<evidence type="ECO:0000259" key="3">
    <source>
        <dbReference type="Pfam" id="PF01386"/>
    </source>
</evidence>
<evidence type="ECO:0000256" key="1">
    <source>
        <dbReference type="ARBA" id="ARBA00022980"/>
    </source>
</evidence>
<dbReference type="EMBL" id="BMOD01000010">
    <property type="protein sequence ID" value="GGJ40890.1"/>
    <property type="molecule type" value="Genomic_DNA"/>
</dbReference>
<evidence type="ECO:0000313" key="4">
    <source>
        <dbReference type="EMBL" id="GGJ40890.1"/>
    </source>
</evidence>
<feature type="domain" description="Large ribosomal subunit protein bL25 L25" evidence="3">
    <location>
        <begin position="14"/>
        <end position="80"/>
    </location>
</feature>